<name>A0A2M7ZAD1_9BACT</name>
<evidence type="ECO:0000259" key="2">
    <source>
        <dbReference type="SMART" id="SM00382"/>
    </source>
</evidence>
<dbReference type="InterPro" id="IPR036390">
    <property type="entry name" value="WH_DNA-bd_sf"/>
</dbReference>
<evidence type="ECO:0000313" key="4">
    <source>
        <dbReference type="Proteomes" id="UP000229569"/>
    </source>
</evidence>
<dbReference type="InterPro" id="IPR036388">
    <property type="entry name" value="WH-like_DNA-bd_sf"/>
</dbReference>
<dbReference type="InterPro" id="IPR027417">
    <property type="entry name" value="P-loop_NTPase"/>
</dbReference>
<dbReference type="InterPro" id="IPR025420">
    <property type="entry name" value="DUF4143"/>
</dbReference>
<dbReference type="SMART" id="SM00382">
    <property type="entry name" value="AAA"/>
    <property type="match status" value="1"/>
</dbReference>
<reference evidence="4" key="1">
    <citation type="submission" date="2017-09" db="EMBL/GenBank/DDBJ databases">
        <title>Depth-based differentiation of microbial function through sediment-hosted aquifers and enrichment of novel symbionts in the deep terrestrial subsurface.</title>
        <authorList>
            <person name="Probst A.J."/>
            <person name="Ladd B."/>
            <person name="Jarett J.K."/>
            <person name="Geller-Mcgrath D.E."/>
            <person name="Sieber C.M.K."/>
            <person name="Emerson J.B."/>
            <person name="Anantharaman K."/>
            <person name="Thomas B.C."/>
            <person name="Malmstrom R."/>
            <person name="Stieglmeier M."/>
            <person name="Klingl A."/>
            <person name="Woyke T."/>
            <person name="Ryan C.M."/>
            <person name="Banfield J.F."/>
        </authorList>
    </citation>
    <scope>NUCLEOTIDE SEQUENCE [LARGE SCALE GENOMIC DNA]</scope>
</reference>
<dbReference type="AlphaFoldDB" id="A0A2M7ZAD1"/>
<evidence type="ECO:0000313" key="3">
    <source>
        <dbReference type="EMBL" id="PJA92436.1"/>
    </source>
</evidence>
<gene>
    <name evidence="3" type="ORF">CO134_00080</name>
</gene>
<evidence type="ECO:0000256" key="1">
    <source>
        <dbReference type="ARBA" id="ARBA00023125"/>
    </source>
</evidence>
<dbReference type="GO" id="GO:0003677">
    <property type="term" value="F:DNA binding"/>
    <property type="evidence" value="ECO:0007669"/>
    <property type="project" value="UniProtKB-KW"/>
</dbReference>
<dbReference type="PANTHER" id="PTHR43566">
    <property type="entry name" value="CONSERVED PROTEIN"/>
    <property type="match status" value="1"/>
</dbReference>
<dbReference type="SUPFAM" id="SSF46785">
    <property type="entry name" value="Winged helix' DNA-binding domain"/>
    <property type="match status" value="1"/>
</dbReference>
<dbReference type="Gene3D" id="1.10.10.10">
    <property type="entry name" value="Winged helix-like DNA-binding domain superfamily/Winged helix DNA-binding domain"/>
    <property type="match status" value="1"/>
</dbReference>
<dbReference type="EMBL" id="PFVG01000002">
    <property type="protein sequence ID" value="PJA92436.1"/>
    <property type="molecule type" value="Genomic_DNA"/>
</dbReference>
<dbReference type="Gene3D" id="3.40.50.300">
    <property type="entry name" value="P-loop containing nucleotide triphosphate hydrolases"/>
    <property type="match status" value="1"/>
</dbReference>
<proteinExistence type="predicted"/>
<dbReference type="GO" id="GO:0003700">
    <property type="term" value="F:DNA-binding transcription factor activity"/>
    <property type="evidence" value="ECO:0007669"/>
    <property type="project" value="InterPro"/>
</dbReference>
<dbReference type="Pfam" id="PF13635">
    <property type="entry name" value="DUF4143"/>
    <property type="match status" value="1"/>
</dbReference>
<dbReference type="InterPro" id="IPR003593">
    <property type="entry name" value="AAA+_ATPase"/>
</dbReference>
<dbReference type="InterPro" id="IPR041682">
    <property type="entry name" value="AAA_14"/>
</dbReference>
<comment type="caution">
    <text evidence="3">The sequence shown here is derived from an EMBL/GenBank/DDBJ whole genome shotgun (WGS) entry which is preliminary data.</text>
</comment>
<accession>A0A2M7ZAD1</accession>
<dbReference type="PANTHER" id="PTHR43566:SF1">
    <property type="entry name" value="AAA+ ATPASE DOMAIN-CONTAINING PROTEIN"/>
    <property type="match status" value="1"/>
</dbReference>
<feature type="non-terminal residue" evidence="3">
    <location>
        <position position="369"/>
    </location>
</feature>
<dbReference type="Pfam" id="PF13173">
    <property type="entry name" value="AAA_14"/>
    <property type="match status" value="1"/>
</dbReference>
<organism evidence="3 4">
    <name type="scientific">Candidatus Kuenenbacteria bacterium CG_4_9_14_3_um_filter_39_14</name>
    <dbReference type="NCBI Taxonomy" id="1974616"/>
    <lineage>
        <taxon>Bacteria</taxon>
        <taxon>Candidatus Kueneniibacteriota</taxon>
    </lineage>
</organism>
<dbReference type="SUPFAM" id="SSF52540">
    <property type="entry name" value="P-loop containing nucleoside triphosphate hydrolases"/>
    <property type="match status" value="1"/>
</dbReference>
<feature type="domain" description="AAA+ ATPase" evidence="2">
    <location>
        <begin position="18"/>
        <end position="136"/>
    </location>
</feature>
<dbReference type="Proteomes" id="UP000229569">
    <property type="component" value="Unassembled WGS sequence"/>
</dbReference>
<protein>
    <recommendedName>
        <fullName evidence="2">AAA+ ATPase domain-containing protein</fullName>
    </recommendedName>
</protein>
<sequence length="369" mass="43082">MYIPRIISSQIKESLAGEQKVLIIYGPRQAGKTTLLKNLLNHDIEEPYLFFTGDDLYTQEIFGKNDLAALKRAVGDKKLLILDEAQRIDNIGLTLKLLIDNFTIKLVVSGSASFDLAGKINEPLTGRTKTFYLYPFAYQEQQETYQQTLPKSALEEMLRFGMYPKAATLKSEQEKQDYLYEYLSNYLYKDILTFRSIKKPKKVLDLLALLALQIGKEVTVAELAQNLAMSQKTVSDYLDILEKMFVIFNLRGFSRNLRKEIYKSSKYYFFDVGLRNAVIRNFNRLELRQDAGELFENWFIMEKIKLSSNNLKPANFYFWRTYDQKEIDLIEERAGKLMAYECKWQMKKEIHAPKEWLSTYKNGAFEMVS</sequence>
<keyword evidence="1" id="KW-0238">DNA-binding</keyword>